<dbReference type="GO" id="GO:0005737">
    <property type="term" value="C:cytoplasm"/>
    <property type="evidence" value="ECO:0007669"/>
    <property type="project" value="TreeGrafter"/>
</dbReference>
<dbReference type="InterPro" id="IPR045344">
    <property type="entry name" value="C-JID"/>
</dbReference>
<comment type="similarity">
    <text evidence="3">Belongs to the SHOC2 family.</text>
</comment>
<keyword evidence="2" id="KW-0677">Repeat</keyword>
<dbReference type="InterPro" id="IPR055414">
    <property type="entry name" value="LRR_R13L4/SHOC2-like"/>
</dbReference>
<dbReference type="InterPro" id="IPR001611">
    <property type="entry name" value="Leu-rich_rpt"/>
</dbReference>
<organism evidence="6 7">
    <name type="scientific">Vitis rotundifolia</name>
    <name type="common">Muscadine grape</name>
    <dbReference type="NCBI Taxonomy" id="103349"/>
    <lineage>
        <taxon>Eukaryota</taxon>
        <taxon>Viridiplantae</taxon>
        <taxon>Streptophyta</taxon>
        <taxon>Embryophyta</taxon>
        <taxon>Tracheophyta</taxon>
        <taxon>Spermatophyta</taxon>
        <taxon>Magnoliopsida</taxon>
        <taxon>eudicotyledons</taxon>
        <taxon>Gunneridae</taxon>
        <taxon>Pentapetalae</taxon>
        <taxon>rosids</taxon>
        <taxon>Vitales</taxon>
        <taxon>Vitaceae</taxon>
        <taxon>Viteae</taxon>
        <taxon>Vitis</taxon>
    </lineage>
</organism>
<dbReference type="Pfam" id="PF20160">
    <property type="entry name" value="C-JID"/>
    <property type="match status" value="2"/>
</dbReference>
<evidence type="ECO:0000313" key="6">
    <source>
        <dbReference type="EMBL" id="KAJ9691428.1"/>
    </source>
</evidence>
<dbReference type="InterPro" id="IPR050216">
    <property type="entry name" value="LRR_domain-containing"/>
</dbReference>
<feature type="domain" description="C-JID" evidence="4">
    <location>
        <begin position="681"/>
        <end position="822"/>
    </location>
</feature>
<dbReference type="PANTHER" id="PTHR48051">
    <property type="match status" value="1"/>
</dbReference>
<name>A0AA38ZLS1_VITRO</name>
<evidence type="ECO:0000313" key="7">
    <source>
        <dbReference type="Proteomes" id="UP001168098"/>
    </source>
</evidence>
<accession>A0AA38ZLS1</accession>
<dbReference type="SUPFAM" id="SSF52058">
    <property type="entry name" value="L domain-like"/>
    <property type="match status" value="2"/>
</dbReference>
<feature type="domain" description="Disease resistance R13L4/SHOC-2-like LRR" evidence="5">
    <location>
        <begin position="957"/>
        <end position="1037"/>
    </location>
</feature>
<proteinExistence type="inferred from homology"/>
<gene>
    <name evidence="6" type="ORF">PVL29_013567</name>
</gene>
<sequence length="1291" mass="147888">MCITSLFQFQFAHYLKCWILDFSSYKMKYSLPKMNFRKYFEFQISMQLDEFASCLIVHVCVHSFIVHNGHSLSTKLMISSSCLGSYSMISLREFKSKTSLEENSTILRSLNLNGEEATASEEEICLILLTFSFSFPSLSYPLDLHCPFVQDLKHKSSSKEVFLPDSDYFGHGICIVVPGSSGIPKWIRNQKEGYQITIGLPWNWYENNDFLGIAICFVYAPLDEFEDIPENDFAHISENESGDKALNESDHLLEAESSISTELECQLSFDVRHGFYSVYVQDLSFSTTCKCYHDEGVSEQMWVIFYPKAAILESCHTNQFTFLGASFMDYRNHFKALKCGLQPIYAQDPIVQIEDVDASCLKCQRNVEHRKLCLKGQTINLLPIECASEFDSLCLRECKNLESLPTSIWEFKSLKSLFCSQCSQLQYFLEILENMENLRELHLNGTAIKERPSSIEHLNRLEVLNLDSCENLVTLPESICNLCFLKNLNVSHCSKLHKLPQNLGRLRSLKTLYAMGLNSTCCQLLSLSGLCSLKKLILYKSKLMQGVILSDICCLYSLEVLDLSFCNIDEGGIPTEICHLSSLQELLLTGNLFRSRPAGINQLSMLRLLDLGHCRELRQILALPSSLHFLDVHECTKLETSSGLLWSSLFKCFKSVIQDFECGIYSTKKGFARLGLILSVSSGIPKWISHQRKGAKVVAKLPQNWYKNNELLGFVLYSIYDPLGNESEERLENDGNYFKYLLTLRGHEIPLVEACRYDFRSCLCHYVEPKMWMIYYPKVAIDKRYRSNKWRQLMASFCGYLQGEAMKVDECGIHLIYAHDLEQNHGKAMIPTICQECQEDGNAINELPTIECPPKLYSLCLRECKNLVRLPVAYVSCSRLRSFPEILEDMENLRELHLDGTAIEELPSSIRYLRGLQYLNLTDCTNLVSLPESICNLSSLRTLDVSFCTELEKFPDNLRSLQCLKYLYASGTAIEELPSSFEHLQGLQCLKLARCDSLVSLPESFCNLSSLITLDVSFCTKLEKFPKNLGSLQRFKHLYEFECGSYWNEAIRIVISGNNGIPEWISQQKKGSKKKKISNTNPIFNTMDWYKQDDFLGFALYFVFIPMACDGLNCELNICGDQSECYHVDDVQFYCCPICGESSQMCVTYYPKVAIDNQYYLDTPVEVKECGYYLICTRDVINRNIPKDTSTDAQRSCDNTEATKRDHQTMIEYSDEQRSCDTRSAAEDTNSKAQTSYDCTQCTEHSDSPMDTTTQNIDSNVVDAQDDEEEHMHNWLELLCKYVQWICCRRY</sequence>
<evidence type="ECO:0000256" key="1">
    <source>
        <dbReference type="ARBA" id="ARBA00022614"/>
    </source>
</evidence>
<reference evidence="6 7" key="1">
    <citation type="journal article" date="2023" name="BMC Biotechnol.">
        <title>Vitis rotundifolia cv Carlos genome sequencing.</title>
        <authorList>
            <person name="Huff M."/>
            <person name="Hulse-Kemp A."/>
            <person name="Scheffler B."/>
            <person name="Youngblood R."/>
            <person name="Simpson S."/>
            <person name="Babiker E."/>
            <person name="Staton M."/>
        </authorList>
    </citation>
    <scope>NUCLEOTIDE SEQUENCE [LARGE SCALE GENOMIC DNA]</scope>
    <source>
        <tissue evidence="6">Leaf</tissue>
    </source>
</reference>
<dbReference type="EMBL" id="JARBHA010000010">
    <property type="protein sequence ID" value="KAJ9691428.1"/>
    <property type="molecule type" value="Genomic_DNA"/>
</dbReference>
<dbReference type="Gene3D" id="3.80.10.10">
    <property type="entry name" value="Ribonuclease Inhibitor"/>
    <property type="match status" value="2"/>
</dbReference>
<evidence type="ECO:0000256" key="2">
    <source>
        <dbReference type="ARBA" id="ARBA00022737"/>
    </source>
</evidence>
<keyword evidence="1" id="KW-0433">Leucine-rich repeat</keyword>
<protein>
    <submittedName>
        <fullName evidence="6">Uncharacterized protein</fullName>
    </submittedName>
</protein>
<dbReference type="InterPro" id="IPR032675">
    <property type="entry name" value="LRR_dom_sf"/>
</dbReference>
<feature type="domain" description="C-JID" evidence="4">
    <location>
        <begin position="181"/>
        <end position="348"/>
    </location>
</feature>
<evidence type="ECO:0000256" key="3">
    <source>
        <dbReference type="ARBA" id="ARBA00023786"/>
    </source>
</evidence>
<comment type="caution">
    <text evidence="6">The sequence shown here is derived from an EMBL/GenBank/DDBJ whole genome shotgun (WGS) entry which is preliminary data.</text>
</comment>
<dbReference type="Pfam" id="PF23598">
    <property type="entry name" value="LRR_14"/>
    <property type="match status" value="2"/>
</dbReference>
<dbReference type="InterPro" id="IPR003591">
    <property type="entry name" value="Leu-rich_rpt_typical-subtyp"/>
</dbReference>
<dbReference type="SMART" id="SM00369">
    <property type="entry name" value="LRR_TYP"/>
    <property type="match status" value="5"/>
</dbReference>
<evidence type="ECO:0000259" key="4">
    <source>
        <dbReference type="Pfam" id="PF20160"/>
    </source>
</evidence>
<feature type="domain" description="Disease resistance R13L4/SHOC-2-like LRR" evidence="5">
    <location>
        <begin position="406"/>
        <end position="536"/>
    </location>
</feature>
<dbReference type="PANTHER" id="PTHR48051:SF54">
    <property type="entry name" value="LEUCINE-RICH REPEAT-CONTAINING PROTEIN"/>
    <property type="match status" value="1"/>
</dbReference>
<dbReference type="Pfam" id="PF00560">
    <property type="entry name" value="LRR_1"/>
    <property type="match status" value="1"/>
</dbReference>
<dbReference type="Proteomes" id="UP001168098">
    <property type="component" value="Unassembled WGS sequence"/>
</dbReference>
<keyword evidence="7" id="KW-1185">Reference proteome</keyword>
<evidence type="ECO:0000259" key="5">
    <source>
        <dbReference type="Pfam" id="PF23598"/>
    </source>
</evidence>